<sequence length="291" mass="33744">DVLNILPIEIRLMIFEDLLVVYKTVFRGAEDFGQLDKNEFQEEVPIPWQILSTCRQYHDEAAPIMYGMNRLVFCTGPSGEPGYFYHFPISTRYLQFVTDMGIYFQADDPAKQAAKRVANFIKALIKYATKLENLVVLASSDRWYKLAECHWDILWCDHPVSKQLVCLIKSKIVTNLKLRFHDGAVLYQMFGRHLEQLFRTTGSTQGRSIVFTWSCACPINSYPYPIGNPSHGFCVNCSWPRQHHEQKPIEVVVYPMDIETDQERLMALQAVLFSFGLLPQKNDNEEEEEEE</sequence>
<keyword evidence="2" id="KW-1185">Reference proteome</keyword>
<reference evidence="1" key="1">
    <citation type="journal article" date="2020" name="Stud. Mycol.">
        <title>101 Dothideomycetes genomes: a test case for predicting lifestyles and emergence of pathogens.</title>
        <authorList>
            <person name="Haridas S."/>
            <person name="Albert R."/>
            <person name="Binder M."/>
            <person name="Bloem J."/>
            <person name="Labutti K."/>
            <person name="Salamov A."/>
            <person name="Andreopoulos B."/>
            <person name="Baker S."/>
            <person name="Barry K."/>
            <person name="Bills G."/>
            <person name="Bluhm B."/>
            <person name="Cannon C."/>
            <person name="Castanera R."/>
            <person name="Culley D."/>
            <person name="Daum C."/>
            <person name="Ezra D."/>
            <person name="Gonzalez J."/>
            <person name="Henrissat B."/>
            <person name="Kuo A."/>
            <person name="Liang C."/>
            <person name="Lipzen A."/>
            <person name="Lutzoni F."/>
            <person name="Magnuson J."/>
            <person name="Mondo S."/>
            <person name="Nolan M."/>
            <person name="Ohm R."/>
            <person name="Pangilinan J."/>
            <person name="Park H.-J."/>
            <person name="Ramirez L."/>
            <person name="Alfaro M."/>
            <person name="Sun H."/>
            <person name="Tritt A."/>
            <person name="Yoshinaga Y."/>
            <person name="Zwiers L.-H."/>
            <person name="Turgeon B."/>
            <person name="Goodwin S."/>
            <person name="Spatafora J."/>
            <person name="Crous P."/>
            <person name="Grigoriev I."/>
        </authorList>
    </citation>
    <scope>NUCLEOTIDE SEQUENCE</scope>
    <source>
        <strain evidence="1">CBS 109.77</strain>
    </source>
</reference>
<name>A0A6A6WSK0_9PLEO</name>
<accession>A0A6A6WSK0</accession>
<evidence type="ECO:0000313" key="2">
    <source>
        <dbReference type="Proteomes" id="UP000799757"/>
    </source>
</evidence>
<dbReference type="PANTHER" id="PTHR42085:SF2">
    <property type="entry name" value="F-BOX DOMAIN-CONTAINING PROTEIN"/>
    <property type="match status" value="1"/>
</dbReference>
<dbReference type="AlphaFoldDB" id="A0A6A6WSK0"/>
<protein>
    <submittedName>
        <fullName evidence="1">Uncharacterized protein</fullName>
    </submittedName>
</protein>
<dbReference type="PANTHER" id="PTHR42085">
    <property type="entry name" value="F-BOX DOMAIN-CONTAINING PROTEIN"/>
    <property type="match status" value="1"/>
</dbReference>
<organism evidence="1 2">
    <name type="scientific">Melanomma pulvis-pyrius CBS 109.77</name>
    <dbReference type="NCBI Taxonomy" id="1314802"/>
    <lineage>
        <taxon>Eukaryota</taxon>
        <taxon>Fungi</taxon>
        <taxon>Dikarya</taxon>
        <taxon>Ascomycota</taxon>
        <taxon>Pezizomycotina</taxon>
        <taxon>Dothideomycetes</taxon>
        <taxon>Pleosporomycetidae</taxon>
        <taxon>Pleosporales</taxon>
        <taxon>Melanommataceae</taxon>
        <taxon>Melanomma</taxon>
    </lineage>
</organism>
<feature type="non-terminal residue" evidence="1">
    <location>
        <position position="1"/>
    </location>
</feature>
<dbReference type="OrthoDB" id="2951834at2759"/>
<feature type="non-terminal residue" evidence="1">
    <location>
        <position position="291"/>
    </location>
</feature>
<dbReference type="InterPro" id="IPR038883">
    <property type="entry name" value="AN11006-like"/>
</dbReference>
<proteinExistence type="predicted"/>
<dbReference type="Proteomes" id="UP000799757">
    <property type="component" value="Unassembled WGS sequence"/>
</dbReference>
<dbReference type="EMBL" id="MU002391">
    <property type="protein sequence ID" value="KAF2786895.1"/>
    <property type="molecule type" value="Genomic_DNA"/>
</dbReference>
<evidence type="ECO:0000313" key="1">
    <source>
        <dbReference type="EMBL" id="KAF2786895.1"/>
    </source>
</evidence>
<gene>
    <name evidence="1" type="ORF">K505DRAFT_216654</name>
</gene>